<dbReference type="Proteomes" id="UP001172778">
    <property type="component" value="Unassembled WGS sequence"/>
</dbReference>
<evidence type="ECO:0000313" key="7">
    <source>
        <dbReference type="EMBL" id="MDK2124375.1"/>
    </source>
</evidence>
<evidence type="ECO:0000256" key="4">
    <source>
        <dbReference type="ARBA" id="ARBA00022827"/>
    </source>
</evidence>
<evidence type="ECO:0000256" key="3">
    <source>
        <dbReference type="ARBA" id="ARBA00022630"/>
    </source>
</evidence>
<reference evidence="7" key="1">
    <citation type="submission" date="2023-03" db="EMBL/GenBank/DDBJ databases">
        <title>Chitinimonas shenzhenensis gen. nov., sp. nov., a novel member of family Burkholderiaceae isolated from activated sludge collected in Shen Zhen, China.</title>
        <authorList>
            <person name="Wang X."/>
        </authorList>
    </citation>
    <scope>NUCLEOTIDE SEQUENCE</scope>
    <source>
        <strain evidence="7">DQS-5</strain>
    </source>
</reference>
<dbReference type="SUPFAM" id="SSF51905">
    <property type="entry name" value="FAD/NAD(P)-binding domain"/>
    <property type="match status" value="1"/>
</dbReference>
<gene>
    <name evidence="7" type="ORF">PZA18_09960</name>
</gene>
<comment type="cofactor">
    <cofactor evidence="1">
        <name>FAD</name>
        <dbReference type="ChEBI" id="CHEBI:57692"/>
    </cofactor>
</comment>
<evidence type="ECO:0000256" key="1">
    <source>
        <dbReference type="ARBA" id="ARBA00001974"/>
    </source>
</evidence>
<dbReference type="Pfam" id="PF05199">
    <property type="entry name" value="GMC_oxred_C"/>
    <property type="match status" value="1"/>
</dbReference>
<evidence type="ECO:0000256" key="2">
    <source>
        <dbReference type="ARBA" id="ARBA00010790"/>
    </source>
</evidence>
<evidence type="ECO:0000259" key="6">
    <source>
        <dbReference type="Pfam" id="PF05199"/>
    </source>
</evidence>
<accession>A0ABT7DZ02</accession>
<feature type="domain" description="Glucose-methanol-choline oxidoreductase C-terminal" evidence="6">
    <location>
        <begin position="445"/>
        <end position="503"/>
    </location>
</feature>
<dbReference type="InterPro" id="IPR051473">
    <property type="entry name" value="P2Ox-like"/>
</dbReference>
<name>A0ABT7DZ02_9NEIS</name>
<comment type="caution">
    <text evidence="7">The sequence shown here is derived from an EMBL/GenBank/DDBJ whole genome shotgun (WGS) entry which is preliminary data.</text>
</comment>
<proteinExistence type="inferred from homology"/>
<comment type="similarity">
    <text evidence="2">Belongs to the GMC oxidoreductase family.</text>
</comment>
<evidence type="ECO:0000256" key="5">
    <source>
        <dbReference type="ARBA" id="ARBA00023002"/>
    </source>
</evidence>
<keyword evidence="5" id="KW-0560">Oxidoreductase</keyword>
<keyword evidence="3" id="KW-0285">Flavoprotein</keyword>
<dbReference type="PANTHER" id="PTHR42784:SF1">
    <property type="entry name" value="PYRANOSE 2-OXIDASE"/>
    <property type="match status" value="1"/>
</dbReference>
<dbReference type="InterPro" id="IPR036188">
    <property type="entry name" value="FAD/NAD-bd_sf"/>
</dbReference>
<sequence>MGNKIDQLYFKTFDQIKNEKYDYIVIGGGAYGTSFSHRMLEQKPDARILILEKGDYLIPDHIQNLPPAYIDLNTTTGVRPWVFEGPNNLNFMPQIPFVGGRALYWNAWVPQPDSTELIDWPEKAIANLRDEWYASGEFIGRRYSLATPGNDNLSLANLMRDRLFSGLKDIDGVTPQGNPFNLDSPMAIGHGQPAEGFAKFSPIPTLIESVQRFPNLAVSVSSEVVRLIADGRTVTSIETVAGTLDCKGANVILACNTLEAGFILSRSFPSNPLYGKNLCGHIRSFLPVRIPAQDVPALTDGLQVTGYYVPGESPDGRLFHVHVSVVHNPHPSDSLEVLYKVLPDASTPEAVETYQDPNYVVIMLHTMGEILGTRSADSPNYVGLTTQGENLVHMTMQPSDEKFWSFMDQVSYQTINVLAANAPVEYQHTTDDGKIVWKSVPPKSIRNSGMVHEAGTLWMGTDPSSSVTDTSGKMHNFDNVFALGSMTFPRPGSFNPTLTGIAQAFALAKYIAK</sequence>
<protein>
    <submittedName>
        <fullName evidence="7">GMC oxidoreductase</fullName>
    </submittedName>
</protein>
<evidence type="ECO:0000313" key="8">
    <source>
        <dbReference type="Proteomes" id="UP001172778"/>
    </source>
</evidence>
<keyword evidence="8" id="KW-1185">Reference proteome</keyword>
<dbReference type="Gene3D" id="3.50.50.60">
    <property type="entry name" value="FAD/NAD(P)-binding domain"/>
    <property type="match status" value="2"/>
</dbReference>
<dbReference type="EMBL" id="JARRAF010000009">
    <property type="protein sequence ID" value="MDK2124375.1"/>
    <property type="molecule type" value="Genomic_DNA"/>
</dbReference>
<keyword evidence="4" id="KW-0274">FAD</keyword>
<dbReference type="InterPro" id="IPR007867">
    <property type="entry name" value="GMC_OxRtase_C"/>
</dbReference>
<dbReference type="PANTHER" id="PTHR42784">
    <property type="entry name" value="PYRANOSE 2-OXIDASE"/>
    <property type="match status" value="1"/>
</dbReference>
<dbReference type="RefSeq" id="WP_284100686.1">
    <property type="nucleotide sequence ID" value="NZ_JARRAF010000009.1"/>
</dbReference>
<organism evidence="7 8">
    <name type="scientific">Parachitinimonas caeni</name>
    <dbReference type="NCBI Taxonomy" id="3031301"/>
    <lineage>
        <taxon>Bacteria</taxon>
        <taxon>Pseudomonadati</taxon>
        <taxon>Pseudomonadota</taxon>
        <taxon>Betaproteobacteria</taxon>
        <taxon>Neisseriales</taxon>
        <taxon>Chitinibacteraceae</taxon>
        <taxon>Parachitinimonas</taxon>
    </lineage>
</organism>